<evidence type="ECO:0000313" key="4">
    <source>
        <dbReference type="EMBL" id="HJE38770.1"/>
    </source>
</evidence>
<evidence type="ECO:0000313" key="5">
    <source>
        <dbReference type="Proteomes" id="UP000711407"/>
    </source>
</evidence>
<feature type="chain" id="PRO_5036675457" evidence="2">
    <location>
        <begin position="24"/>
        <end position="281"/>
    </location>
</feature>
<evidence type="ECO:0000256" key="1">
    <source>
        <dbReference type="SAM" id="MobiDB-lite"/>
    </source>
</evidence>
<name>A0A921JHJ3_9BACT</name>
<evidence type="ECO:0000256" key="2">
    <source>
        <dbReference type="SAM" id="SignalP"/>
    </source>
</evidence>
<gene>
    <name evidence="4" type="ORF">K8V47_03270</name>
</gene>
<feature type="domain" description="M23ase beta-sheet core" evidence="3">
    <location>
        <begin position="124"/>
        <end position="220"/>
    </location>
</feature>
<dbReference type="PANTHER" id="PTHR21666">
    <property type="entry name" value="PEPTIDASE-RELATED"/>
    <property type="match status" value="1"/>
</dbReference>
<dbReference type="InterPro" id="IPR011055">
    <property type="entry name" value="Dup_hybrid_motif"/>
</dbReference>
<dbReference type="InterPro" id="IPR016047">
    <property type="entry name" value="M23ase_b-sheet_dom"/>
</dbReference>
<feature type="signal peptide" evidence="2">
    <location>
        <begin position="1"/>
        <end position="23"/>
    </location>
</feature>
<keyword evidence="2" id="KW-0732">Signal</keyword>
<dbReference type="EMBL" id="DYXT01000020">
    <property type="protein sequence ID" value="HJE38770.1"/>
    <property type="molecule type" value="Genomic_DNA"/>
</dbReference>
<reference evidence="4" key="1">
    <citation type="journal article" date="2021" name="PeerJ">
        <title>Extensive microbial diversity within the chicken gut microbiome revealed by metagenomics and culture.</title>
        <authorList>
            <person name="Gilroy R."/>
            <person name="Ravi A."/>
            <person name="Getino M."/>
            <person name="Pursley I."/>
            <person name="Horton D.L."/>
            <person name="Alikhan N.F."/>
            <person name="Baker D."/>
            <person name="Gharbi K."/>
            <person name="Hall N."/>
            <person name="Watson M."/>
            <person name="Adriaenssens E.M."/>
            <person name="Foster-Nyarko E."/>
            <person name="Jarju S."/>
            <person name="Secka A."/>
            <person name="Antonio M."/>
            <person name="Oren A."/>
            <person name="Chaudhuri R.R."/>
            <person name="La Ragione R."/>
            <person name="Hildebrand F."/>
            <person name="Pallen M.J."/>
        </authorList>
    </citation>
    <scope>NUCLEOTIDE SEQUENCE</scope>
    <source>
        <strain evidence="4">4100</strain>
    </source>
</reference>
<comment type="caution">
    <text evidence="4">The sequence shown here is derived from an EMBL/GenBank/DDBJ whole genome shotgun (WGS) entry which is preliminary data.</text>
</comment>
<protein>
    <submittedName>
        <fullName evidence="4">M23 family metallopeptidase</fullName>
    </submittedName>
</protein>
<reference evidence="4" key="2">
    <citation type="submission" date="2021-09" db="EMBL/GenBank/DDBJ databases">
        <authorList>
            <person name="Gilroy R."/>
        </authorList>
    </citation>
    <scope>NUCLEOTIDE SEQUENCE</scope>
    <source>
        <strain evidence="4">4100</strain>
    </source>
</reference>
<dbReference type="SUPFAM" id="SSF51261">
    <property type="entry name" value="Duplicated hybrid motif"/>
    <property type="match status" value="1"/>
</dbReference>
<dbReference type="Gene3D" id="2.70.70.10">
    <property type="entry name" value="Glucose Permease (Domain IIA)"/>
    <property type="match status" value="1"/>
</dbReference>
<dbReference type="Pfam" id="PF01551">
    <property type="entry name" value="Peptidase_M23"/>
    <property type="match status" value="1"/>
</dbReference>
<organism evidence="4 5">
    <name type="scientific">Candidatus Amulumruptor caecigallinarius</name>
    <dbReference type="NCBI Taxonomy" id="2109911"/>
    <lineage>
        <taxon>Bacteria</taxon>
        <taxon>Pseudomonadati</taxon>
        <taxon>Bacteroidota</taxon>
        <taxon>Bacteroidia</taxon>
        <taxon>Bacteroidales</taxon>
        <taxon>Muribaculaceae</taxon>
        <taxon>Candidatus Amulumruptor</taxon>
    </lineage>
</organism>
<proteinExistence type="predicted"/>
<dbReference type="GO" id="GO:0004222">
    <property type="term" value="F:metalloendopeptidase activity"/>
    <property type="evidence" value="ECO:0007669"/>
    <property type="project" value="TreeGrafter"/>
</dbReference>
<evidence type="ECO:0000259" key="3">
    <source>
        <dbReference type="Pfam" id="PF01551"/>
    </source>
</evidence>
<accession>A0A921JHJ3</accession>
<dbReference type="PANTHER" id="PTHR21666:SF270">
    <property type="entry name" value="MUREIN HYDROLASE ACTIVATOR ENVC"/>
    <property type="match status" value="1"/>
</dbReference>
<dbReference type="AlphaFoldDB" id="A0A921JHJ3"/>
<dbReference type="Proteomes" id="UP000711407">
    <property type="component" value="Unassembled WGS sequence"/>
</dbReference>
<feature type="region of interest" description="Disordered" evidence="1">
    <location>
        <begin position="255"/>
        <end position="281"/>
    </location>
</feature>
<sequence>MQPSSVRKFLLTAAAAFTYAGLAAQTYHIPENHEFQHRDLLASQTPLMEHLKLENTQRFIQEIEAREALDADELTSQFWDNQSINPYGSKVSIPDHKDIDVSSYVAPVKGKVTSEFGYRRQFRRMHKGIDIKLNIGDSIKAAFDGVVRIARYNRGGYGYYVVIRHYNGLETVYGHMSKYLVRPGQQVKAGQLIGKGGNTGRSTGPHLHLETRYMGIAINPRAIIDFENYTTHRDVFAFDRKTCEKAVNYAPAYSKNKKAKYAAKSKSKSGKKKATRRKARR</sequence>
<dbReference type="InterPro" id="IPR050570">
    <property type="entry name" value="Cell_wall_metabolism_enzyme"/>
</dbReference>
<dbReference type="CDD" id="cd12797">
    <property type="entry name" value="M23_peptidase"/>
    <property type="match status" value="1"/>
</dbReference>